<evidence type="ECO:0000256" key="1">
    <source>
        <dbReference type="SAM" id="MobiDB-lite"/>
    </source>
</evidence>
<evidence type="ECO:0000256" key="2">
    <source>
        <dbReference type="SAM" id="Phobius"/>
    </source>
</evidence>
<dbReference type="OrthoDB" id="537431at2759"/>
<evidence type="ECO:0000313" key="5">
    <source>
        <dbReference type="Proteomes" id="UP000747110"/>
    </source>
</evidence>
<feature type="region of interest" description="Disordered" evidence="1">
    <location>
        <begin position="357"/>
        <end position="382"/>
    </location>
</feature>
<reference evidence="3" key="1">
    <citation type="journal article" date="2021" name="Proc. Natl. Acad. Sci. U.S.A.">
        <title>Three genomes in the algal genus Volvox reveal the fate of a haploid sex-determining region after a transition to homothallism.</title>
        <authorList>
            <person name="Yamamoto K."/>
            <person name="Hamaji T."/>
            <person name="Kawai-Toyooka H."/>
            <person name="Matsuzaki R."/>
            <person name="Takahashi F."/>
            <person name="Nishimura Y."/>
            <person name="Kawachi M."/>
            <person name="Noguchi H."/>
            <person name="Minakuchi Y."/>
            <person name="Umen J.G."/>
            <person name="Toyoda A."/>
            <person name="Nozaki H."/>
        </authorList>
    </citation>
    <scope>NUCLEOTIDE SEQUENCE</scope>
    <source>
        <strain evidence="4">NIES-3785</strain>
        <strain evidence="3">NIES-3786</strain>
    </source>
</reference>
<gene>
    <name evidence="3" type="ORF">Vretifemale_8026</name>
    <name evidence="4" type="ORF">Vretimale_6215</name>
</gene>
<feature type="transmembrane region" description="Helical" evidence="2">
    <location>
        <begin position="71"/>
        <end position="89"/>
    </location>
</feature>
<feature type="compositionally biased region" description="Low complexity" evidence="1">
    <location>
        <begin position="360"/>
        <end position="377"/>
    </location>
</feature>
<dbReference type="EMBL" id="BNCQ01000009">
    <property type="protein sequence ID" value="GIM01392.1"/>
    <property type="molecule type" value="Genomic_DNA"/>
</dbReference>
<dbReference type="EMBL" id="BNCP01000013">
    <property type="protein sequence ID" value="GIL78616.1"/>
    <property type="molecule type" value="Genomic_DNA"/>
</dbReference>
<proteinExistence type="predicted"/>
<organism evidence="3 5">
    <name type="scientific">Volvox reticuliferus</name>
    <dbReference type="NCBI Taxonomy" id="1737510"/>
    <lineage>
        <taxon>Eukaryota</taxon>
        <taxon>Viridiplantae</taxon>
        <taxon>Chlorophyta</taxon>
        <taxon>core chlorophytes</taxon>
        <taxon>Chlorophyceae</taxon>
        <taxon>CS clade</taxon>
        <taxon>Chlamydomonadales</taxon>
        <taxon>Volvocaceae</taxon>
        <taxon>Volvox</taxon>
    </lineage>
</organism>
<feature type="region of interest" description="Disordered" evidence="1">
    <location>
        <begin position="1"/>
        <end position="48"/>
    </location>
</feature>
<dbReference type="Proteomes" id="UP000747110">
    <property type="component" value="Unassembled WGS sequence"/>
</dbReference>
<protein>
    <submittedName>
        <fullName evidence="3">Uncharacterized protein</fullName>
    </submittedName>
</protein>
<dbReference type="AlphaFoldDB" id="A0A8J4CA35"/>
<keyword evidence="2" id="KW-1133">Transmembrane helix</keyword>
<sequence>MATQRQGDMAFDEGRNGRRGSIIAEQYQEGLRRPRGGGAAPEKPPTNEEVAKAVQQKVAAAVEMSRKYRHVAWYSIFVAAYMVVLYLQASAYKSGEVVETLKKAFMPEDGSTTMTFKNEDEVLNYLGQKVLLPIWKDPVCGDGNCEWPWEFPSWGRFGCQADCGQNDKTTPIVVNVRADFTGHPTISSSVLMNNAKWNLCLEDEARRKRGEADLCWYDEDQPFTEVQVNSINAAQVIDGKWYVIVKGDYAGRVSGAIYDITNSSNPVAIPTTPSWESCKLVRRRVVPATQTALRRLLAAYTQANKVGGEGGRRIIAEVVDEISQMEGLKHINFTKYRRRMPEVATQQELLETTAALSGQGNVNSSSSTAAVGTASGSETRETGTLNAAATSATGATAIGGSIRSNGSGARA</sequence>
<keyword evidence="5" id="KW-1185">Reference proteome</keyword>
<evidence type="ECO:0000313" key="4">
    <source>
        <dbReference type="EMBL" id="GIM01392.1"/>
    </source>
</evidence>
<keyword evidence="2" id="KW-0812">Transmembrane</keyword>
<evidence type="ECO:0000313" key="3">
    <source>
        <dbReference type="EMBL" id="GIL78616.1"/>
    </source>
</evidence>
<keyword evidence="2" id="KW-0472">Membrane</keyword>
<comment type="caution">
    <text evidence="3">The sequence shown here is derived from an EMBL/GenBank/DDBJ whole genome shotgun (WGS) entry which is preliminary data.</text>
</comment>
<accession>A0A8J4CA35</accession>
<name>A0A8J4CA35_9CHLO</name>
<dbReference type="Proteomes" id="UP000722791">
    <property type="component" value="Unassembled WGS sequence"/>
</dbReference>